<organism evidence="4 5">
    <name type="scientific">Guptibacillus hwajinpoensis</name>
    <dbReference type="NCBI Taxonomy" id="208199"/>
    <lineage>
        <taxon>Bacteria</taxon>
        <taxon>Bacillati</taxon>
        <taxon>Bacillota</taxon>
        <taxon>Bacilli</taxon>
        <taxon>Bacillales</taxon>
        <taxon>Guptibacillaceae</taxon>
        <taxon>Guptibacillus</taxon>
    </lineage>
</organism>
<dbReference type="PROSITE" id="PS51186">
    <property type="entry name" value="GNAT"/>
    <property type="match status" value="1"/>
</dbReference>
<dbReference type="InterPro" id="IPR050832">
    <property type="entry name" value="Bact_Acetyltransf"/>
</dbReference>
<dbReference type="PANTHER" id="PTHR43877">
    <property type="entry name" value="AMINOALKYLPHOSPHONATE N-ACETYLTRANSFERASE-RELATED-RELATED"/>
    <property type="match status" value="1"/>
</dbReference>
<evidence type="ECO:0000259" key="3">
    <source>
        <dbReference type="PROSITE" id="PS51186"/>
    </source>
</evidence>
<gene>
    <name evidence="4" type="ORF">GLW07_20020</name>
</gene>
<dbReference type="InterPro" id="IPR000182">
    <property type="entry name" value="GNAT_dom"/>
</dbReference>
<reference evidence="4 5" key="1">
    <citation type="submission" date="2019-11" db="EMBL/GenBank/DDBJ databases">
        <title>Genome sequences of 17 halophilic strains isolated from different environments.</title>
        <authorList>
            <person name="Furrow R.E."/>
        </authorList>
    </citation>
    <scope>NUCLEOTIDE SEQUENCE [LARGE SCALE GENOMIC DNA]</scope>
    <source>
        <strain evidence="4 5">22506_14_FS</strain>
    </source>
</reference>
<dbReference type="CDD" id="cd04301">
    <property type="entry name" value="NAT_SF"/>
    <property type="match status" value="1"/>
</dbReference>
<sequence length="177" mass="20179">MRRAPMKIRNATVDDALAIATVHVNSWKSTYQQLIPEDYLNELDIQIREARWKKFIQAGSTIFVAVDQGEIIGFANGGQNRSTSYHYDGELYAIYLLEEAQRKGAGKKLLCSVAKELKNESYQSMLVWVLNGNPAANFYQRFYPLKVDEKETEIAGKKLLETAFGWPHLDDLIKNCT</sequence>
<comment type="caution">
    <text evidence="4">The sequence shown here is derived from an EMBL/GenBank/DDBJ whole genome shotgun (WGS) entry which is preliminary data.</text>
</comment>
<dbReference type="InterPro" id="IPR016181">
    <property type="entry name" value="Acyl_CoA_acyltransferase"/>
</dbReference>
<keyword evidence="1 4" id="KW-0808">Transferase</keyword>
<evidence type="ECO:0000256" key="1">
    <source>
        <dbReference type="ARBA" id="ARBA00022679"/>
    </source>
</evidence>
<dbReference type="GO" id="GO:0016747">
    <property type="term" value="F:acyltransferase activity, transferring groups other than amino-acyl groups"/>
    <property type="evidence" value="ECO:0007669"/>
    <property type="project" value="InterPro"/>
</dbReference>
<keyword evidence="2" id="KW-0012">Acyltransferase</keyword>
<dbReference type="Pfam" id="PF00583">
    <property type="entry name" value="Acetyltransf_1"/>
    <property type="match status" value="1"/>
</dbReference>
<accession>A0A845F4E9</accession>
<dbReference type="EMBL" id="WMEY01000008">
    <property type="protein sequence ID" value="MYL65651.1"/>
    <property type="molecule type" value="Genomic_DNA"/>
</dbReference>
<protein>
    <submittedName>
        <fullName evidence="4">GNAT family N-acetyltransferase</fullName>
    </submittedName>
</protein>
<dbReference type="Proteomes" id="UP000447833">
    <property type="component" value="Unassembled WGS sequence"/>
</dbReference>
<name>A0A845F4E9_9BACL</name>
<dbReference type="Gene3D" id="3.40.630.30">
    <property type="match status" value="1"/>
</dbReference>
<dbReference type="SUPFAM" id="SSF55729">
    <property type="entry name" value="Acyl-CoA N-acyltransferases (Nat)"/>
    <property type="match status" value="1"/>
</dbReference>
<feature type="domain" description="N-acetyltransferase" evidence="3">
    <location>
        <begin position="6"/>
        <end position="177"/>
    </location>
</feature>
<evidence type="ECO:0000313" key="4">
    <source>
        <dbReference type="EMBL" id="MYL65651.1"/>
    </source>
</evidence>
<evidence type="ECO:0000256" key="2">
    <source>
        <dbReference type="ARBA" id="ARBA00023315"/>
    </source>
</evidence>
<proteinExistence type="predicted"/>
<dbReference type="AlphaFoldDB" id="A0A845F4E9"/>
<evidence type="ECO:0000313" key="5">
    <source>
        <dbReference type="Proteomes" id="UP000447833"/>
    </source>
</evidence>